<dbReference type="PANTHER" id="PTHR44591">
    <property type="entry name" value="STRESS RESPONSE REGULATOR PROTEIN 1"/>
    <property type="match status" value="1"/>
</dbReference>
<reference evidence="4 5" key="1">
    <citation type="submission" date="2017-03" db="EMBL/GenBank/DDBJ databases">
        <authorList>
            <person name="Safronova V.I."/>
            <person name="Sazanova A.L."/>
            <person name="Chirak E.R."/>
        </authorList>
    </citation>
    <scope>NUCLEOTIDE SEQUENCE [LARGE SCALE GENOMIC DNA]</scope>
    <source>
        <strain evidence="4 5">Opo-243</strain>
    </source>
</reference>
<dbReference type="InterPro" id="IPR001789">
    <property type="entry name" value="Sig_transdc_resp-reg_receiver"/>
</dbReference>
<dbReference type="PROSITE" id="PS50110">
    <property type="entry name" value="RESPONSE_REGULATORY"/>
    <property type="match status" value="1"/>
</dbReference>
<feature type="modified residue" description="4-aspartylphosphate" evidence="2">
    <location>
        <position position="52"/>
    </location>
</feature>
<dbReference type="RefSeq" id="WP_129274115.1">
    <property type="nucleotide sequence ID" value="NZ_MZXW01000041.1"/>
</dbReference>
<organism evidence="4 5">
    <name type="scientific">Bradyrhizobium betae</name>
    <dbReference type="NCBI Taxonomy" id="244734"/>
    <lineage>
        <taxon>Bacteria</taxon>
        <taxon>Pseudomonadati</taxon>
        <taxon>Pseudomonadota</taxon>
        <taxon>Alphaproteobacteria</taxon>
        <taxon>Hyphomicrobiales</taxon>
        <taxon>Nitrobacteraceae</taxon>
        <taxon>Bradyrhizobium</taxon>
    </lineage>
</organism>
<dbReference type="GO" id="GO:0000160">
    <property type="term" value="P:phosphorelay signal transduction system"/>
    <property type="evidence" value="ECO:0007669"/>
    <property type="project" value="InterPro"/>
</dbReference>
<dbReference type="PANTHER" id="PTHR44591:SF23">
    <property type="entry name" value="CHEY SUBFAMILY"/>
    <property type="match status" value="1"/>
</dbReference>
<feature type="domain" description="Response regulatory" evidence="3">
    <location>
        <begin position="3"/>
        <end position="124"/>
    </location>
</feature>
<dbReference type="SMART" id="SM00448">
    <property type="entry name" value="REC"/>
    <property type="match status" value="1"/>
</dbReference>
<accession>A0A4Q1UQL3</accession>
<evidence type="ECO:0000256" key="1">
    <source>
        <dbReference type="ARBA" id="ARBA00022553"/>
    </source>
</evidence>
<dbReference type="CDD" id="cd00156">
    <property type="entry name" value="REC"/>
    <property type="match status" value="1"/>
</dbReference>
<protein>
    <submittedName>
        <fullName evidence="4">Two-component system response regulator</fullName>
    </submittedName>
</protein>
<dbReference type="EMBL" id="MZXW01000041">
    <property type="protein sequence ID" value="RXT39431.1"/>
    <property type="molecule type" value="Genomic_DNA"/>
</dbReference>
<dbReference type="Pfam" id="PF00072">
    <property type="entry name" value="Response_reg"/>
    <property type="match status" value="1"/>
</dbReference>
<evidence type="ECO:0000313" key="4">
    <source>
        <dbReference type="EMBL" id="RXT39431.1"/>
    </source>
</evidence>
<gene>
    <name evidence="4" type="ORF">B5V03_30320</name>
</gene>
<dbReference type="Proteomes" id="UP000290819">
    <property type="component" value="Unassembled WGS sequence"/>
</dbReference>
<dbReference type="InterPro" id="IPR050595">
    <property type="entry name" value="Bact_response_regulator"/>
</dbReference>
<dbReference type="SUPFAM" id="SSF52172">
    <property type="entry name" value="CheY-like"/>
    <property type="match status" value="1"/>
</dbReference>
<dbReference type="AlphaFoldDB" id="A0A4Q1UQL3"/>
<sequence>MANILIVDDDPAVQITIRLLLERAGHHVTVAGDGRKGLALFAASQFDLLFLDIFMPGMDGLETMRHIRAHQPAIPIIVISGRSITPDAYAEPDFLKMATKLGAVASLQKPFRPEVLLAAVDGCLTSAQSSFLPQPDAGSGSR</sequence>
<evidence type="ECO:0000256" key="2">
    <source>
        <dbReference type="PROSITE-ProRule" id="PRU00169"/>
    </source>
</evidence>
<dbReference type="InterPro" id="IPR011006">
    <property type="entry name" value="CheY-like_superfamily"/>
</dbReference>
<proteinExistence type="predicted"/>
<name>A0A4Q1UQL3_9BRAD</name>
<evidence type="ECO:0000259" key="3">
    <source>
        <dbReference type="PROSITE" id="PS50110"/>
    </source>
</evidence>
<dbReference type="OrthoDB" id="5456285at2"/>
<dbReference type="Gene3D" id="3.40.50.2300">
    <property type="match status" value="1"/>
</dbReference>
<comment type="caution">
    <text evidence="4">The sequence shown here is derived from an EMBL/GenBank/DDBJ whole genome shotgun (WGS) entry which is preliminary data.</text>
</comment>
<evidence type="ECO:0000313" key="5">
    <source>
        <dbReference type="Proteomes" id="UP000290819"/>
    </source>
</evidence>
<keyword evidence="1 2" id="KW-0597">Phosphoprotein</keyword>
<keyword evidence="5" id="KW-1185">Reference proteome</keyword>